<organism evidence="1">
    <name type="scientific">freshwater sediment metagenome</name>
    <dbReference type="NCBI Taxonomy" id="556182"/>
    <lineage>
        <taxon>unclassified sequences</taxon>
        <taxon>metagenomes</taxon>
        <taxon>ecological metagenomes</taxon>
    </lineage>
</organism>
<protein>
    <submittedName>
        <fullName evidence="1">Uncharacterized protein</fullName>
    </submittedName>
</protein>
<reference evidence="1" key="1">
    <citation type="submission" date="2023-07" db="EMBL/GenBank/DDBJ databases">
        <authorList>
            <person name="Pelsma A.J. K."/>
        </authorList>
    </citation>
    <scope>NUCLEOTIDE SEQUENCE</scope>
</reference>
<name>A0AA48M2H8_9ZZZZ</name>
<proteinExistence type="predicted"/>
<sequence length="91" mass="10532">MTAKINKAAMFRRAHEIARWRVMSVGKAVKPYREWFADALRSEYRKARNEQLRQEQNIGLPLRSCRADFALAPRPISYMRASGYVARAFAG</sequence>
<accession>A0AA48M2H8</accession>
<evidence type="ECO:0000313" key="1">
    <source>
        <dbReference type="EMBL" id="CAJ0867381.1"/>
    </source>
</evidence>
<dbReference type="EMBL" id="OY288114">
    <property type="protein sequence ID" value="CAJ0867381.1"/>
    <property type="molecule type" value="Genomic_DNA"/>
</dbReference>
<gene>
    <name evidence="1" type="ORF">AMST5_01948</name>
</gene>
<dbReference type="AlphaFoldDB" id="A0AA48M2H8"/>